<dbReference type="Proteomes" id="UP001500141">
    <property type="component" value="Unassembled WGS sequence"/>
</dbReference>
<dbReference type="RefSeq" id="WP_264542040.1">
    <property type="nucleotide sequence ID" value="NZ_BAABIP010000015.1"/>
</dbReference>
<accession>A0ABP8ZY07</accession>
<organism evidence="3 4">
    <name type="scientific">Flavobacterium hankyongi</name>
    <dbReference type="NCBI Taxonomy" id="1176532"/>
    <lineage>
        <taxon>Bacteria</taxon>
        <taxon>Pseudomonadati</taxon>
        <taxon>Bacteroidota</taxon>
        <taxon>Flavobacteriia</taxon>
        <taxon>Flavobacteriales</taxon>
        <taxon>Flavobacteriaceae</taxon>
        <taxon>Flavobacterium</taxon>
    </lineage>
</organism>
<dbReference type="EMBL" id="BAABIP010000015">
    <property type="protein sequence ID" value="GAA4767989.1"/>
    <property type="molecule type" value="Genomic_DNA"/>
</dbReference>
<keyword evidence="3" id="KW-0449">Lipoprotein</keyword>
<dbReference type="PANTHER" id="PTHR42754:SF1">
    <property type="entry name" value="LIPOPROTEIN"/>
    <property type="match status" value="1"/>
</dbReference>
<comment type="caution">
    <text evidence="3">The sequence shown here is derived from an EMBL/GenBank/DDBJ whole genome shotgun (WGS) entry which is preliminary data.</text>
</comment>
<evidence type="ECO:0000259" key="2">
    <source>
        <dbReference type="Pfam" id="PF18962"/>
    </source>
</evidence>
<name>A0ABP8ZY07_9FLAO</name>
<dbReference type="InterPro" id="IPR026444">
    <property type="entry name" value="Secre_tail"/>
</dbReference>
<gene>
    <name evidence="3" type="ORF">GCM10023230_17290</name>
</gene>
<keyword evidence="1" id="KW-0732">Signal</keyword>
<dbReference type="Pfam" id="PF18962">
    <property type="entry name" value="Por_Secre_tail"/>
    <property type="match status" value="1"/>
</dbReference>
<evidence type="ECO:0000256" key="1">
    <source>
        <dbReference type="ARBA" id="ARBA00022729"/>
    </source>
</evidence>
<dbReference type="PANTHER" id="PTHR42754">
    <property type="entry name" value="ENDOGLUCANASE"/>
    <property type="match status" value="1"/>
</dbReference>
<dbReference type="NCBIfam" id="TIGR04183">
    <property type="entry name" value="Por_Secre_tail"/>
    <property type="match status" value="1"/>
</dbReference>
<proteinExistence type="predicted"/>
<sequence>MKNKITLIITLIVMNCFSQIPNVEWQYYYGGNSFDTVYDQKQTPDGGYIIVGVTNSSNIPNYHYNQEILLLKINSSGILEWQKSIGGDFNDNGTEIKIASNGDYLISGGTESNDYDFSFNRGQSDLFLMRVNPSGTILWQRTYGGSNYDLARNFIETPDGGFVIGGFSNSIDGDSNANNGSRDFWVIKTNSIGVLEWKKNYGGSDLDSLLEIIKTSDGGYIMTGETYSSNLPNYHGSSDVLVVKTDSTGNLIWQKCFGGSNWDYSSSIIEASDGNFIIGASTQSFNHDVTSNHGGYFDFWVLKINPLGTILWQKTYGGSNGEQISNIIETTDGNYIAIGLSDSTNGDLTSNNGGRDFWLVKISESGNLIWQKSLGVGTNEAANTIIQTSDGGYLVSGQTENSGILGSDVWVIKLSNESLSTNDFSFEDKKIIISPNPVIDYFKINNSKITKVTIISLEGKILKEFDSQENYNISEFQKGTYLVKLLNDSNKVSITKIIKN</sequence>
<keyword evidence="4" id="KW-1185">Reference proteome</keyword>
<reference evidence="4" key="1">
    <citation type="journal article" date="2019" name="Int. J. Syst. Evol. Microbiol.">
        <title>The Global Catalogue of Microorganisms (GCM) 10K type strain sequencing project: providing services to taxonomists for standard genome sequencing and annotation.</title>
        <authorList>
            <consortium name="The Broad Institute Genomics Platform"/>
            <consortium name="The Broad Institute Genome Sequencing Center for Infectious Disease"/>
            <person name="Wu L."/>
            <person name="Ma J."/>
        </authorList>
    </citation>
    <scope>NUCLEOTIDE SEQUENCE [LARGE SCALE GENOMIC DNA]</scope>
    <source>
        <strain evidence="4">JCM 18198</strain>
    </source>
</reference>
<evidence type="ECO:0000313" key="3">
    <source>
        <dbReference type="EMBL" id="GAA4767989.1"/>
    </source>
</evidence>
<protein>
    <submittedName>
        <fullName evidence="3">Lipoprotein</fullName>
    </submittedName>
</protein>
<feature type="domain" description="Secretion system C-terminal sorting" evidence="2">
    <location>
        <begin position="433"/>
        <end position="498"/>
    </location>
</feature>
<evidence type="ECO:0000313" key="4">
    <source>
        <dbReference type="Proteomes" id="UP001500141"/>
    </source>
</evidence>